<evidence type="ECO:0000313" key="3">
    <source>
        <dbReference type="EMBL" id="TDL26840.1"/>
    </source>
</evidence>
<proteinExistence type="predicted"/>
<reference evidence="3 4" key="1">
    <citation type="submission" date="2018-06" db="EMBL/GenBank/DDBJ databases">
        <title>A transcriptomic atlas of mushroom development highlights an independent origin of complex multicellularity.</title>
        <authorList>
            <consortium name="DOE Joint Genome Institute"/>
            <person name="Krizsan K."/>
            <person name="Almasi E."/>
            <person name="Merenyi Z."/>
            <person name="Sahu N."/>
            <person name="Viragh M."/>
            <person name="Koszo T."/>
            <person name="Mondo S."/>
            <person name="Kiss B."/>
            <person name="Balint B."/>
            <person name="Kues U."/>
            <person name="Barry K."/>
            <person name="Hegedus J.C."/>
            <person name="Henrissat B."/>
            <person name="Johnson J."/>
            <person name="Lipzen A."/>
            <person name="Ohm R."/>
            <person name="Nagy I."/>
            <person name="Pangilinan J."/>
            <person name="Yan J."/>
            <person name="Xiong Y."/>
            <person name="Grigoriev I.V."/>
            <person name="Hibbett D.S."/>
            <person name="Nagy L.G."/>
        </authorList>
    </citation>
    <scope>NUCLEOTIDE SEQUENCE [LARGE SCALE GENOMIC DNA]</scope>
    <source>
        <strain evidence="3 4">SZMC22713</strain>
    </source>
</reference>
<dbReference type="VEuPathDB" id="FungiDB:BD410DRAFT_799957"/>
<keyword evidence="4" id="KW-1185">Reference proteome</keyword>
<gene>
    <name evidence="3" type="ORF">BD410DRAFT_799957</name>
</gene>
<evidence type="ECO:0000256" key="1">
    <source>
        <dbReference type="SAM" id="MobiDB-lite"/>
    </source>
</evidence>
<dbReference type="InterPro" id="IPR016193">
    <property type="entry name" value="Cytidine_deaminase-like"/>
</dbReference>
<feature type="domain" description="CMP/dCMP-type deaminase" evidence="2">
    <location>
        <begin position="1"/>
        <end position="74"/>
    </location>
</feature>
<protein>
    <recommendedName>
        <fullName evidence="2">CMP/dCMP-type deaminase domain-containing protein</fullName>
    </recommendedName>
</protein>
<dbReference type="EMBL" id="ML170160">
    <property type="protein sequence ID" value="TDL26840.1"/>
    <property type="molecule type" value="Genomic_DNA"/>
</dbReference>
<dbReference type="InterPro" id="IPR002125">
    <property type="entry name" value="CMP_dCMP_dom"/>
</dbReference>
<dbReference type="SUPFAM" id="SSF53927">
    <property type="entry name" value="Cytidine deaminase-like"/>
    <property type="match status" value="1"/>
</dbReference>
<dbReference type="Pfam" id="PF00383">
    <property type="entry name" value="dCMP_cyt_deam_1"/>
    <property type="match status" value="1"/>
</dbReference>
<organism evidence="3 4">
    <name type="scientific">Rickenella mellea</name>
    <dbReference type="NCBI Taxonomy" id="50990"/>
    <lineage>
        <taxon>Eukaryota</taxon>
        <taxon>Fungi</taxon>
        <taxon>Dikarya</taxon>
        <taxon>Basidiomycota</taxon>
        <taxon>Agaricomycotina</taxon>
        <taxon>Agaricomycetes</taxon>
        <taxon>Hymenochaetales</taxon>
        <taxon>Rickenellaceae</taxon>
        <taxon>Rickenella</taxon>
    </lineage>
</organism>
<dbReference type="GO" id="GO:0003824">
    <property type="term" value="F:catalytic activity"/>
    <property type="evidence" value="ECO:0007669"/>
    <property type="project" value="InterPro"/>
</dbReference>
<accession>A0A4Y7QIV7</accession>
<evidence type="ECO:0000259" key="2">
    <source>
        <dbReference type="Pfam" id="PF00383"/>
    </source>
</evidence>
<feature type="region of interest" description="Disordered" evidence="1">
    <location>
        <begin position="84"/>
        <end position="115"/>
    </location>
</feature>
<name>A0A4Y7QIV7_9AGAM</name>
<sequence length="243" mass="27694">MNKSQFYLSECAEAASKSPMCFKLGAVMVKGGKVISTGYNHHRPHYDGAEVHKHGHRKPVSMHAEMHAIFTLTGMSPSFKKQVQGVERRVPQRTGPPERPPFEPPIPKGSAAPERRLSGAWNTQAFAEDEESMEEIEDGRPKVADECSKWQQQQWGRAKGWDARRRDSRVNGADIYVARITKSGCGNARPCWRCLEWCKWAGVKRIFHWNEELNKFDVVKVNNAERDQYETHADIRLHAGLGW</sequence>
<dbReference type="AlphaFoldDB" id="A0A4Y7QIV7"/>
<evidence type="ECO:0000313" key="4">
    <source>
        <dbReference type="Proteomes" id="UP000294933"/>
    </source>
</evidence>
<feature type="compositionally biased region" description="Pro residues" evidence="1">
    <location>
        <begin position="97"/>
        <end position="107"/>
    </location>
</feature>
<dbReference type="OrthoDB" id="9972196at2759"/>
<dbReference type="Proteomes" id="UP000294933">
    <property type="component" value="Unassembled WGS sequence"/>
</dbReference>
<dbReference type="GO" id="GO:0006139">
    <property type="term" value="P:nucleobase-containing compound metabolic process"/>
    <property type="evidence" value="ECO:0007669"/>
    <property type="project" value="UniProtKB-ARBA"/>
</dbReference>
<dbReference type="Gene3D" id="3.40.140.10">
    <property type="entry name" value="Cytidine Deaminase, domain 2"/>
    <property type="match status" value="1"/>
</dbReference>